<dbReference type="PANTHER" id="PTHR33569">
    <property type="entry name" value="UREASE"/>
    <property type="match status" value="1"/>
</dbReference>
<dbReference type="Proteomes" id="UP000070612">
    <property type="component" value="Unassembled WGS sequence"/>
</dbReference>
<organism evidence="5 6">
    <name type="scientific">Mycolicibacterium wolinskyi</name>
    <dbReference type="NCBI Taxonomy" id="59750"/>
    <lineage>
        <taxon>Bacteria</taxon>
        <taxon>Bacillati</taxon>
        <taxon>Actinomycetota</taxon>
        <taxon>Actinomycetes</taxon>
        <taxon>Mycobacteriales</taxon>
        <taxon>Mycobacteriaceae</taxon>
        <taxon>Mycolicibacterium</taxon>
    </lineage>
</organism>
<dbReference type="NCBIfam" id="TIGR00192">
    <property type="entry name" value="urease_beta"/>
    <property type="match status" value="1"/>
</dbReference>
<dbReference type="PANTHER" id="PTHR33569:SF1">
    <property type="entry name" value="UREASE"/>
    <property type="match status" value="1"/>
</dbReference>
<dbReference type="Pfam" id="PF00547">
    <property type="entry name" value="Urease_gamma"/>
    <property type="match status" value="1"/>
</dbReference>
<comment type="similarity">
    <text evidence="4">Belongs to the urease beta subunit family.</text>
</comment>
<dbReference type="CDD" id="cd00390">
    <property type="entry name" value="Urease_gamma"/>
    <property type="match status" value="1"/>
</dbReference>
<name>A0A132PLF5_9MYCO</name>
<protein>
    <recommendedName>
        <fullName evidence="4">Urease subunit beta</fullName>
        <ecNumber evidence="4">3.5.1.5</ecNumber>
    </recommendedName>
    <alternativeName>
        <fullName evidence="4">Urea amidohydrolase subunit beta</fullName>
    </alternativeName>
</protein>
<sequence>MHLTPKEEDRLLLFLAAELARKRRAKGLRLTYAEARAVIADEVMEAARAGASVSEAAAIGAAVLTDDDILPGVATLVGTVQVEGFFEDGQKLVTIHDPIRPGTQALPAEPQPGEVIVADGDIELNTGRDVTEVSVVNTGDRPVQVGSHFHFFEVNRALRFDRARAFGMHLDIASGTAVRFEPGEERVVTLTQFGGAREISGLNDMATGLMGRPDEALTRLRDNGFADSGEDA</sequence>
<dbReference type="InterPro" id="IPR002019">
    <property type="entry name" value="Urease_beta-like"/>
</dbReference>
<keyword evidence="6" id="KW-1185">Reference proteome</keyword>
<dbReference type="EMBL" id="LGTW01000009">
    <property type="protein sequence ID" value="KWX23181.1"/>
    <property type="molecule type" value="Genomic_DNA"/>
</dbReference>
<dbReference type="GO" id="GO:0009039">
    <property type="term" value="F:urease activity"/>
    <property type="evidence" value="ECO:0007669"/>
    <property type="project" value="UniProtKB-UniRule"/>
</dbReference>
<dbReference type="Gene3D" id="3.30.280.10">
    <property type="entry name" value="Urease, gamma-like subunit"/>
    <property type="match status" value="1"/>
</dbReference>
<dbReference type="Pfam" id="PF00699">
    <property type="entry name" value="Urease_beta"/>
    <property type="match status" value="1"/>
</dbReference>
<dbReference type="SUPFAM" id="SSF51278">
    <property type="entry name" value="Urease, beta-subunit"/>
    <property type="match status" value="1"/>
</dbReference>
<dbReference type="HAMAP" id="MF_01954">
    <property type="entry name" value="Urease_beta"/>
    <property type="match status" value="1"/>
</dbReference>
<gene>
    <name evidence="4" type="primary">ureB</name>
    <name evidence="5" type="ORF">AFM11_15240</name>
</gene>
<dbReference type="GO" id="GO:0043419">
    <property type="term" value="P:urea catabolic process"/>
    <property type="evidence" value="ECO:0007669"/>
    <property type="project" value="UniProtKB-UniRule"/>
</dbReference>
<comment type="caution">
    <text evidence="5">The sequence shown here is derived from an EMBL/GenBank/DDBJ whole genome shotgun (WGS) entry which is preliminary data.</text>
</comment>
<dbReference type="STRING" id="59750.AWC31_15860"/>
<evidence type="ECO:0000313" key="6">
    <source>
        <dbReference type="Proteomes" id="UP000070612"/>
    </source>
</evidence>
<dbReference type="InterPro" id="IPR008223">
    <property type="entry name" value="Urease_gamma-beta_su"/>
</dbReference>
<dbReference type="InterPro" id="IPR036461">
    <property type="entry name" value="Urease_betasu_sf"/>
</dbReference>
<dbReference type="NCBIfam" id="NF009671">
    <property type="entry name" value="PRK13192.1"/>
    <property type="match status" value="1"/>
</dbReference>
<dbReference type="AlphaFoldDB" id="A0A132PLF5"/>
<dbReference type="CDD" id="cd00407">
    <property type="entry name" value="Urease_beta"/>
    <property type="match status" value="1"/>
</dbReference>
<proteinExistence type="inferred from homology"/>
<dbReference type="FunFam" id="2.10.150.10:FF:000001">
    <property type="entry name" value="Urease subunit beta"/>
    <property type="match status" value="1"/>
</dbReference>
<dbReference type="GO" id="GO:0035550">
    <property type="term" value="C:urease complex"/>
    <property type="evidence" value="ECO:0007669"/>
    <property type="project" value="InterPro"/>
</dbReference>
<dbReference type="GO" id="GO:0016151">
    <property type="term" value="F:nickel cation binding"/>
    <property type="evidence" value="ECO:0007669"/>
    <property type="project" value="InterPro"/>
</dbReference>
<comment type="subcellular location">
    <subcellularLocation>
        <location evidence="4">Cytoplasm</location>
    </subcellularLocation>
</comment>
<evidence type="ECO:0000256" key="4">
    <source>
        <dbReference type="HAMAP-Rule" id="MF_01954"/>
    </source>
</evidence>
<reference evidence="5 6" key="1">
    <citation type="submission" date="2015-07" db="EMBL/GenBank/DDBJ databases">
        <title>A draft genome sequence of Mycobacterium wolinskyi.</title>
        <authorList>
            <person name="de Man T.J."/>
            <person name="Perry K.A."/>
            <person name="Coulliette A.D."/>
            <person name="Jensen B."/>
            <person name="Toney N.C."/>
            <person name="Limbago B.M."/>
            <person name="Noble-Wang J."/>
        </authorList>
    </citation>
    <scope>NUCLEOTIDE SEQUENCE [LARGE SCALE GENOMIC DNA]</scope>
    <source>
        <strain evidence="5 6">CDC_01</strain>
    </source>
</reference>
<dbReference type="RefSeq" id="WP_067850157.1">
    <property type="nucleotide sequence ID" value="NZ_LGTW01000009.1"/>
</dbReference>
<dbReference type="NCBIfam" id="NF009682">
    <property type="entry name" value="PRK13203.1"/>
    <property type="match status" value="1"/>
</dbReference>
<dbReference type="NCBIfam" id="TIGR00193">
    <property type="entry name" value="urease_gam"/>
    <property type="match status" value="1"/>
</dbReference>
<comment type="catalytic activity">
    <reaction evidence="3 4">
        <text>urea + 2 H2O + H(+) = hydrogencarbonate + 2 NH4(+)</text>
        <dbReference type="Rhea" id="RHEA:20557"/>
        <dbReference type="ChEBI" id="CHEBI:15377"/>
        <dbReference type="ChEBI" id="CHEBI:15378"/>
        <dbReference type="ChEBI" id="CHEBI:16199"/>
        <dbReference type="ChEBI" id="CHEBI:17544"/>
        <dbReference type="ChEBI" id="CHEBI:28938"/>
        <dbReference type="EC" id="3.5.1.5"/>
    </reaction>
</comment>
<dbReference type="PIRSF" id="PIRSF001225">
    <property type="entry name" value="Urease_gammabeta"/>
    <property type="match status" value="1"/>
</dbReference>
<dbReference type="UniPathway" id="UPA00258">
    <property type="reaction ID" value="UER00370"/>
</dbReference>
<dbReference type="Gene3D" id="2.10.150.10">
    <property type="entry name" value="Urease, beta subunit"/>
    <property type="match status" value="1"/>
</dbReference>
<dbReference type="SUPFAM" id="SSF54111">
    <property type="entry name" value="Urease, gamma-subunit"/>
    <property type="match status" value="1"/>
</dbReference>
<evidence type="ECO:0000256" key="2">
    <source>
        <dbReference type="ARBA" id="ARBA00022801"/>
    </source>
</evidence>
<comment type="pathway">
    <text evidence="1 4">Nitrogen metabolism; urea degradation; CO(2) and NH(3) from urea (urease route): step 1/1.</text>
</comment>
<dbReference type="EC" id="3.5.1.5" evidence="4"/>
<keyword evidence="2 4" id="KW-0378">Hydrolase</keyword>
<comment type="subunit">
    <text evidence="4">Heterotrimer of UreA (gamma), UreB (beta) and UreC (alpha) subunits. Three heterotrimers associate to form the active enzyme.</text>
</comment>
<dbReference type="InterPro" id="IPR002026">
    <property type="entry name" value="Urease_gamma/gamma-beta_su"/>
</dbReference>
<accession>A0A132PLF5</accession>
<dbReference type="InterPro" id="IPR050069">
    <property type="entry name" value="Urease_subunit"/>
</dbReference>
<evidence type="ECO:0000256" key="1">
    <source>
        <dbReference type="ARBA" id="ARBA00004897"/>
    </source>
</evidence>
<keyword evidence="4" id="KW-0963">Cytoplasm</keyword>
<dbReference type="InterPro" id="IPR036463">
    <property type="entry name" value="Urease_gamma_sf"/>
</dbReference>
<dbReference type="PATRIC" id="fig|59750.3.peg.7161"/>
<evidence type="ECO:0000313" key="5">
    <source>
        <dbReference type="EMBL" id="KWX23181.1"/>
    </source>
</evidence>
<evidence type="ECO:0000256" key="3">
    <source>
        <dbReference type="ARBA" id="ARBA00047778"/>
    </source>
</evidence>